<keyword evidence="1" id="KW-0732">Signal</keyword>
<proteinExistence type="predicted"/>
<sequence length="108" mass="11585">MNKAVFLLSLIALCTSAIANPEAITAEEWAQPRNGDVLINHAALSNAVSTILEEPDALLEIRYPGGDEGNVWALEVRAWLIALGIASNRIELVPGSSAPDVLELQIRL</sequence>
<evidence type="ECO:0000256" key="1">
    <source>
        <dbReference type="SAM" id="SignalP"/>
    </source>
</evidence>
<evidence type="ECO:0000313" key="3">
    <source>
        <dbReference type="Proteomes" id="UP000199648"/>
    </source>
</evidence>
<dbReference type="OrthoDB" id="5785399at2"/>
<name>A0A1G5PM93_9GAMM</name>
<dbReference type="EMBL" id="FMWD01000001">
    <property type="protein sequence ID" value="SCZ50675.1"/>
    <property type="molecule type" value="Genomic_DNA"/>
</dbReference>
<feature type="signal peptide" evidence="1">
    <location>
        <begin position="1"/>
        <end position="19"/>
    </location>
</feature>
<reference evidence="2 3" key="1">
    <citation type="submission" date="2016-10" db="EMBL/GenBank/DDBJ databases">
        <authorList>
            <person name="de Groot N.N."/>
        </authorList>
    </citation>
    <scope>NUCLEOTIDE SEQUENCE [LARGE SCALE GENOMIC DNA]</scope>
    <source>
        <strain evidence="2 3">HLD2</strain>
    </source>
</reference>
<feature type="chain" id="PRO_5011568405" evidence="1">
    <location>
        <begin position="20"/>
        <end position="108"/>
    </location>
</feature>
<organism evidence="2 3">
    <name type="scientific">Thiohalomonas denitrificans</name>
    <dbReference type="NCBI Taxonomy" id="415747"/>
    <lineage>
        <taxon>Bacteria</taxon>
        <taxon>Pseudomonadati</taxon>
        <taxon>Pseudomonadota</taxon>
        <taxon>Gammaproteobacteria</taxon>
        <taxon>Thiohalomonadales</taxon>
        <taxon>Thiohalomonadaceae</taxon>
        <taxon>Thiohalomonas</taxon>
    </lineage>
</organism>
<evidence type="ECO:0000313" key="2">
    <source>
        <dbReference type="EMBL" id="SCZ50675.1"/>
    </source>
</evidence>
<keyword evidence="3" id="KW-1185">Reference proteome</keyword>
<gene>
    <name evidence="2" type="ORF">SAMN03097708_00471</name>
</gene>
<dbReference type="RefSeq" id="WP_092992177.1">
    <property type="nucleotide sequence ID" value="NZ_FMWD01000001.1"/>
</dbReference>
<protein>
    <submittedName>
        <fullName evidence="2">Uncharacterized protein</fullName>
    </submittedName>
</protein>
<dbReference type="AlphaFoldDB" id="A0A1G5PM93"/>
<accession>A0A1G5PM93</accession>
<dbReference type="Proteomes" id="UP000199648">
    <property type="component" value="Unassembled WGS sequence"/>
</dbReference>
<dbReference type="STRING" id="415747.SAMN03097708_00471"/>